<dbReference type="Pfam" id="PF00873">
    <property type="entry name" value="ACR_tran"/>
    <property type="match status" value="1"/>
</dbReference>
<organism evidence="2 3">
    <name type="scientific">Vibrio stylophorae</name>
    <dbReference type="NCBI Taxonomy" id="659351"/>
    <lineage>
        <taxon>Bacteria</taxon>
        <taxon>Pseudomonadati</taxon>
        <taxon>Pseudomonadota</taxon>
        <taxon>Gammaproteobacteria</taxon>
        <taxon>Vibrionales</taxon>
        <taxon>Vibrionaceae</taxon>
        <taxon>Vibrio</taxon>
    </lineage>
</organism>
<feature type="transmembrane region" description="Helical" evidence="1">
    <location>
        <begin position="910"/>
        <end position="932"/>
    </location>
</feature>
<keyword evidence="1" id="KW-1133">Transmembrane helix</keyword>
<dbReference type="PRINTS" id="PR00702">
    <property type="entry name" value="ACRIFLAVINRP"/>
</dbReference>
<feature type="transmembrane region" description="Helical" evidence="1">
    <location>
        <begin position="458"/>
        <end position="485"/>
    </location>
</feature>
<dbReference type="InterPro" id="IPR027463">
    <property type="entry name" value="AcrB_DN_DC_subdom"/>
</dbReference>
<keyword evidence="1" id="KW-0472">Membrane</keyword>
<dbReference type="RefSeq" id="WP_237465832.1">
    <property type="nucleotide sequence ID" value="NZ_CAKLDI010000001.1"/>
</dbReference>
<accession>A0ABM8ZSX2</accession>
<comment type="caution">
    <text evidence="2">The sequence shown here is derived from an EMBL/GenBank/DDBJ whole genome shotgun (WGS) entry which is preliminary data.</text>
</comment>
<dbReference type="PANTHER" id="PTHR32063">
    <property type="match status" value="1"/>
</dbReference>
<dbReference type="Gene3D" id="3.30.2090.10">
    <property type="entry name" value="Multidrug efflux transporter AcrB TolC docking domain, DN and DC subdomains"/>
    <property type="match status" value="2"/>
</dbReference>
<dbReference type="InterPro" id="IPR001036">
    <property type="entry name" value="Acrflvin-R"/>
</dbReference>
<dbReference type="Proteomes" id="UP000838672">
    <property type="component" value="Unassembled WGS sequence"/>
</dbReference>
<feature type="transmembrane region" description="Helical" evidence="1">
    <location>
        <begin position="358"/>
        <end position="376"/>
    </location>
</feature>
<feature type="transmembrane region" description="Helical" evidence="1">
    <location>
        <begin position="987"/>
        <end position="1007"/>
    </location>
</feature>
<feature type="transmembrane region" description="Helical" evidence="1">
    <location>
        <begin position="963"/>
        <end position="981"/>
    </location>
</feature>
<feature type="transmembrane region" description="Helical" evidence="1">
    <location>
        <begin position="522"/>
        <end position="540"/>
    </location>
</feature>
<evidence type="ECO:0000313" key="3">
    <source>
        <dbReference type="Proteomes" id="UP000838672"/>
    </source>
</evidence>
<name>A0ABM8ZSX2_9VIBR</name>
<protein>
    <submittedName>
        <fullName evidence="2">Multidrug resistance protein MdtC</fullName>
    </submittedName>
</protein>
<sequence>MRAILSNTRLLILMIGFIVVAGLSAISALPRAEDPRFHNRWGSVIVGFPGNSAERVEALVTEKVENSLRQIAEIREINSISKPGIAVVSLKLQENITNTDEVWADIRDQVADVAPTLPEGSLPPRVDKDHSFPYTTIVALKWRGDSPINLLTLGRYGQELAKQLRISSGTEFVDQYGIPDEEILVQIDPALLASLGQSALSMSQNIGYADAKLTAGELLSGQNRFQLEMANSIDSIDRIKRIPITVLDSGHVLRIEDIATVSRSAKNPPDELAYIGDAPAVLIGARMQPNLRVDRWSENIRAQLDSFASQLPENIELQILFEQEGYTQIRLHELVQNLLFGMLLIIAILLLTLGFRAALIVAASLPLTCAFTLAMMKFTHLPIDQMSVTGLIVALGIMVDNAIVMVDTIQNHRRQGDRPIEAAYKAIQHLWLPLLGSTLTTVLSFAPIFLMPGSAGEFVAAIAITVSFSLVGSYLISHTIVAGVAGRLLGKTELNDWYHRGIQWPWLTAHFRQALYWATRHPALTIVLVSILPVAGFWSASQLTEQFFPPADRDMFEVRLYLPPQANIYATTEMIHQANTILSEFDALEQVSWMAGNNAPSFYYNQIGGDDGSVYFAQAMVKTTDVDGANDMIPKLQQALDSRLPGVQSLVRKLNQGPPYNAPIEVRVLGNDLDTLRQIGDELRLRMSRIEHVMHTRATLAPGVPKIWIDVNEEASQVSGWALTPLSQILHATLSGELNGNIIEQTELIPIRVRVGNEQRHQLSDLANMPLPTGHGTLGLSVDALADLSVTPSRGAIPRRNGSRVNVIEGYIEADVLPQTILNQLQANLATHPLMLPDGYRLEFGGESQERNDSVKQLMANLALVIALLILVVVLSFNSFRLSTIIFMVGGQAAGLGILSVWLFQYPFGFTVLIGLLGLMGLAINSAIVILAELQTCPAAQQGDHHAVIDCVMSCTRHISSTTITTVGGFLPLILAGGGFWPPFAVAIAGGTVFTTILSFFFVPAAYRFAMLKKKKLVNATV</sequence>
<proteinExistence type="predicted"/>
<keyword evidence="1" id="KW-0812">Transmembrane</keyword>
<evidence type="ECO:0000256" key="1">
    <source>
        <dbReference type="SAM" id="Phobius"/>
    </source>
</evidence>
<dbReference type="Gene3D" id="3.30.70.1430">
    <property type="entry name" value="Multidrug efflux transporter AcrB pore domain"/>
    <property type="match status" value="2"/>
</dbReference>
<keyword evidence="3" id="KW-1185">Reference proteome</keyword>
<feature type="transmembrane region" description="Helical" evidence="1">
    <location>
        <begin position="388"/>
        <end position="409"/>
    </location>
</feature>
<gene>
    <name evidence="2" type="primary">mdtC</name>
    <name evidence="2" type="ORF">VST7929_01276</name>
</gene>
<dbReference type="SUPFAM" id="SSF82714">
    <property type="entry name" value="Multidrug efflux transporter AcrB TolC docking domain, DN and DC subdomains"/>
    <property type="match status" value="2"/>
</dbReference>
<dbReference type="EMBL" id="CAKLDI010000001">
    <property type="protein sequence ID" value="CAH0533408.1"/>
    <property type="molecule type" value="Genomic_DNA"/>
</dbReference>
<dbReference type="Gene3D" id="3.30.70.1440">
    <property type="entry name" value="Multidrug efflux transporter AcrB pore domain"/>
    <property type="match status" value="1"/>
</dbReference>
<reference evidence="2" key="1">
    <citation type="submission" date="2021-11" db="EMBL/GenBank/DDBJ databases">
        <authorList>
            <person name="Rodrigo-Torres L."/>
            <person name="Arahal R. D."/>
            <person name="Lucena T."/>
        </authorList>
    </citation>
    <scope>NUCLEOTIDE SEQUENCE</scope>
    <source>
        <strain evidence="2">CECT 7929</strain>
    </source>
</reference>
<feature type="transmembrane region" description="Helical" evidence="1">
    <location>
        <begin position="334"/>
        <end position="351"/>
    </location>
</feature>
<dbReference type="Gene3D" id="3.30.70.1320">
    <property type="entry name" value="Multidrug efflux transporter AcrB pore domain like"/>
    <property type="match status" value="1"/>
</dbReference>
<feature type="transmembrane region" description="Helical" evidence="1">
    <location>
        <begin position="858"/>
        <end position="877"/>
    </location>
</feature>
<dbReference type="Gene3D" id="1.20.1640.10">
    <property type="entry name" value="Multidrug efflux transporter AcrB transmembrane domain"/>
    <property type="match status" value="2"/>
</dbReference>
<feature type="transmembrane region" description="Helical" evidence="1">
    <location>
        <begin position="884"/>
        <end position="904"/>
    </location>
</feature>
<feature type="transmembrane region" description="Helical" evidence="1">
    <location>
        <begin position="430"/>
        <end position="452"/>
    </location>
</feature>
<dbReference type="SUPFAM" id="SSF82693">
    <property type="entry name" value="Multidrug efflux transporter AcrB pore domain, PN1, PN2, PC1 and PC2 subdomains"/>
    <property type="match status" value="2"/>
</dbReference>
<dbReference type="SUPFAM" id="SSF82866">
    <property type="entry name" value="Multidrug efflux transporter AcrB transmembrane domain"/>
    <property type="match status" value="2"/>
</dbReference>
<evidence type="ECO:0000313" key="2">
    <source>
        <dbReference type="EMBL" id="CAH0533408.1"/>
    </source>
</evidence>
<dbReference type="PANTHER" id="PTHR32063:SF18">
    <property type="entry name" value="CATION EFFLUX SYSTEM PROTEIN"/>
    <property type="match status" value="1"/>
</dbReference>